<dbReference type="PANTHER" id="PTHR23315">
    <property type="entry name" value="U BOX DOMAIN-CONTAINING"/>
    <property type="match status" value="1"/>
</dbReference>
<evidence type="ECO:0000313" key="6">
    <source>
        <dbReference type="EMBL" id="KCW47650.1"/>
    </source>
</evidence>
<keyword evidence="2" id="KW-0833">Ubl conjugation pathway</keyword>
<name>A0A059A2S6_EUCGR</name>
<dbReference type="EMBL" id="KK198763">
    <property type="protein sequence ID" value="KCW47650.1"/>
    <property type="molecule type" value="Genomic_DNA"/>
</dbReference>
<dbReference type="eggNOG" id="KOG0167">
    <property type="taxonomic scope" value="Eukaryota"/>
</dbReference>
<organism evidence="6">
    <name type="scientific">Eucalyptus grandis</name>
    <name type="common">Flooded gum</name>
    <dbReference type="NCBI Taxonomy" id="71139"/>
    <lineage>
        <taxon>Eukaryota</taxon>
        <taxon>Viridiplantae</taxon>
        <taxon>Streptophyta</taxon>
        <taxon>Embryophyta</taxon>
        <taxon>Tracheophyta</taxon>
        <taxon>Spermatophyta</taxon>
        <taxon>Magnoliopsida</taxon>
        <taxon>eudicotyledons</taxon>
        <taxon>Gunneridae</taxon>
        <taxon>Pentapetalae</taxon>
        <taxon>rosids</taxon>
        <taxon>malvids</taxon>
        <taxon>Myrtales</taxon>
        <taxon>Myrtaceae</taxon>
        <taxon>Myrtoideae</taxon>
        <taxon>Eucalypteae</taxon>
        <taxon>Eucalyptus</taxon>
    </lineage>
</organism>
<dbReference type="PROSITE" id="PS50176">
    <property type="entry name" value="ARM_REPEAT"/>
    <property type="match status" value="3"/>
</dbReference>
<feature type="compositionally biased region" description="Acidic residues" evidence="4">
    <location>
        <begin position="1"/>
        <end position="16"/>
    </location>
</feature>
<keyword evidence="1" id="KW-0677">Repeat</keyword>
<evidence type="ECO:0000259" key="5">
    <source>
        <dbReference type="Pfam" id="PF25598"/>
    </source>
</evidence>
<dbReference type="OMA" id="KECKKHS"/>
<dbReference type="GO" id="GO:0005634">
    <property type="term" value="C:nucleus"/>
    <property type="evidence" value="ECO:0000318"/>
    <property type="project" value="GO_Central"/>
</dbReference>
<feature type="repeat" description="ARM" evidence="3">
    <location>
        <begin position="101"/>
        <end position="143"/>
    </location>
</feature>
<feature type="repeat" description="ARM" evidence="3">
    <location>
        <begin position="225"/>
        <end position="269"/>
    </location>
</feature>
<protein>
    <recommendedName>
        <fullName evidence="5">U-box domain-containing protein</fullName>
    </recommendedName>
</protein>
<dbReference type="Gene3D" id="1.25.10.10">
    <property type="entry name" value="Leucine-rich Repeat Variant"/>
    <property type="match status" value="2"/>
</dbReference>
<dbReference type="FunFam" id="1.25.10.10:FF:000300">
    <property type="entry name" value="U-box domain-containing protein 4"/>
    <property type="match status" value="1"/>
</dbReference>
<evidence type="ECO:0000256" key="3">
    <source>
        <dbReference type="PROSITE-ProRule" id="PRU00259"/>
    </source>
</evidence>
<proteinExistence type="predicted"/>
<dbReference type="InterPro" id="IPR000225">
    <property type="entry name" value="Armadillo"/>
</dbReference>
<feature type="repeat" description="ARM" evidence="3">
    <location>
        <begin position="143"/>
        <end position="185"/>
    </location>
</feature>
<feature type="region of interest" description="Disordered" evidence="4">
    <location>
        <begin position="1"/>
        <end position="51"/>
    </location>
</feature>
<dbReference type="InParanoid" id="A0A059A2S6"/>
<dbReference type="InterPro" id="IPR011989">
    <property type="entry name" value="ARM-like"/>
</dbReference>
<feature type="domain" description="U-box" evidence="5">
    <location>
        <begin position="204"/>
        <end position="349"/>
    </location>
</feature>
<dbReference type="SMART" id="SM00185">
    <property type="entry name" value="ARM"/>
    <property type="match status" value="5"/>
</dbReference>
<reference evidence="6" key="1">
    <citation type="submission" date="2013-07" db="EMBL/GenBank/DDBJ databases">
        <title>The genome of Eucalyptus grandis.</title>
        <authorList>
            <person name="Schmutz J."/>
            <person name="Hayes R."/>
            <person name="Myburg A."/>
            <person name="Tuskan G."/>
            <person name="Grattapaglia D."/>
            <person name="Rokhsar D.S."/>
        </authorList>
    </citation>
    <scope>NUCLEOTIDE SEQUENCE</scope>
    <source>
        <tissue evidence="6">Leaf extractions</tissue>
    </source>
</reference>
<dbReference type="Pfam" id="PF25598">
    <property type="entry name" value="ARM_PUB"/>
    <property type="match status" value="1"/>
</dbReference>
<dbReference type="AlphaFoldDB" id="A0A059A2S6"/>
<dbReference type="GO" id="GO:0005737">
    <property type="term" value="C:cytoplasm"/>
    <property type="evidence" value="ECO:0000318"/>
    <property type="project" value="GO_Central"/>
</dbReference>
<gene>
    <name evidence="6" type="ORF">EUGRSUZ_K01391</name>
</gene>
<evidence type="ECO:0000256" key="1">
    <source>
        <dbReference type="ARBA" id="ARBA00022737"/>
    </source>
</evidence>
<dbReference type="InterPro" id="IPR058678">
    <property type="entry name" value="ARM_PUB"/>
</dbReference>
<dbReference type="SUPFAM" id="SSF48371">
    <property type="entry name" value="ARM repeat"/>
    <property type="match status" value="1"/>
</dbReference>
<accession>A0A059A2S6</accession>
<evidence type="ECO:0000256" key="4">
    <source>
        <dbReference type="SAM" id="MobiDB-lite"/>
    </source>
</evidence>
<dbReference type="PANTHER" id="PTHR23315:SF256">
    <property type="entry name" value="ARM REPEAT SUPERFAMILY PROTEIN"/>
    <property type="match status" value="1"/>
</dbReference>
<dbReference type="FunCoup" id="A0A059A2S6">
    <property type="interactions" value="96"/>
</dbReference>
<evidence type="ECO:0000256" key="2">
    <source>
        <dbReference type="ARBA" id="ARBA00022786"/>
    </source>
</evidence>
<dbReference type="Gramene" id="KCW47650">
    <property type="protein sequence ID" value="KCW47650"/>
    <property type="gene ID" value="EUGRSUZ_K01391"/>
</dbReference>
<sequence>MADEDDAVVDDEEEEGGASGGGGEGARGEVIVWKQQQQQQQRGHSRSSQLVQEVSDQLIGGDLHAKIQAARDIRTAVRRSASSSSSPSSSLKTRSRFAAAGVVQPLVLMLFSPNDEAREASLLALLNLAVRNERNKIKIVADGAVPPLVELLKIHHGSLRELATAAILTLSTATPNKPTILASGAAPLLVQILSSGSVQGRVDAVTALHNLFTCKESASACLDAAAVPALINLLKECRKHSKFAEKVSALLEILSKSDEGRTAIASSNGGILALVETVEDGSPISMEHAVGALLTLCQSCRSKYRPLILNEGAIPGLLKLTVEGTTEAQERSRTLLDLLRESPQDKRLASSVLEKIVYDIATRVDGADKAPETAKKLLQDMVQRSIDIKTSRILPKGVSCSTEASSVRCSELGQHTSVSKS</sequence>
<dbReference type="InterPro" id="IPR016024">
    <property type="entry name" value="ARM-type_fold"/>
</dbReference>